<dbReference type="InterPro" id="IPR011392">
    <property type="entry name" value="Tellurite-R_TerY"/>
</dbReference>
<dbReference type="OrthoDB" id="9806395at2"/>
<protein>
    <submittedName>
        <fullName evidence="2">Uncharacterized conserved protein YegL, contains vWA domain of TerY type</fullName>
    </submittedName>
</protein>
<dbReference type="EMBL" id="FONY01000005">
    <property type="protein sequence ID" value="SFE69175.1"/>
    <property type="molecule type" value="Genomic_DNA"/>
</dbReference>
<reference evidence="2 3" key="1">
    <citation type="submission" date="2016-10" db="EMBL/GenBank/DDBJ databases">
        <authorList>
            <person name="de Groot N.N."/>
        </authorList>
    </citation>
    <scope>NUCLEOTIDE SEQUENCE [LARGE SCALE GENOMIC DNA]</scope>
    <source>
        <strain>GEY</strain>
        <strain evidence="3">DSM 9560</strain>
    </source>
</reference>
<evidence type="ECO:0000259" key="1">
    <source>
        <dbReference type="PROSITE" id="PS50234"/>
    </source>
</evidence>
<sequence length="222" mass="24958">MNPFGGESPENYEQKCLCVLVLDVSASMQGAPIASLNQGLIDFQYEVIKDYTASNRLEVSIIIFGSEVWAIQPPALVSTFDMPQLTTRGSTKLVDAVRLAIKQIEDRKQWYKATGQNYYRPMIILMTDGEPDNDQDVKGLAMEIYHGVQNKKFLFYAIGVQNYNHAKLAQICHPATPPMPLDRLQFSAFFKWLSNSIGVITKSKEGEKISMPPVSGWTQMEL</sequence>
<gene>
    <name evidence="2" type="ORF">SAMN04488541_100564</name>
</gene>
<feature type="domain" description="VWFA" evidence="1">
    <location>
        <begin position="17"/>
        <end position="200"/>
    </location>
</feature>
<accession>A0A1I2CM04</accession>
<organism evidence="2 3">
    <name type="scientific">Thermoflexibacter ruber</name>
    <dbReference type="NCBI Taxonomy" id="1003"/>
    <lineage>
        <taxon>Bacteria</taxon>
        <taxon>Pseudomonadati</taxon>
        <taxon>Bacteroidota</taxon>
        <taxon>Cytophagia</taxon>
        <taxon>Cytophagales</taxon>
        <taxon>Thermoflexibacteraceae</taxon>
        <taxon>Thermoflexibacter</taxon>
    </lineage>
</organism>
<dbReference type="PROSITE" id="PS50234">
    <property type="entry name" value="VWFA"/>
    <property type="match status" value="1"/>
</dbReference>
<dbReference type="Proteomes" id="UP000199513">
    <property type="component" value="Unassembled WGS sequence"/>
</dbReference>
<dbReference type="STRING" id="1003.SAMN04488541_100564"/>
<dbReference type="PIRSF" id="PIRSF020634">
    <property type="entry name" value="TerY_vWA"/>
    <property type="match status" value="1"/>
</dbReference>
<proteinExistence type="predicted"/>
<keyword evidence="3" id="KW-1185">Reference proteome</keyword>
<dbReference type="SUPFAM" id="SSF53300">
    <property type="entry name" value="vWA-like"/>
    <property type="match status" value="1"/>
</dbReference>
<dbReference type="InterPro" id="IPR002035">
    <property type="entry name" value="VWF_A"/>
</dbReference>
<dbReference type="AlphaFoldDB" id="A0A1I2CM04"/>
<dbReference type="RefSeq" id="WP_091540473.1">
    <property type="nucleotide sequence ID" value="NZ_FONY01000005.1"/>
</dbReference>
<name>A0A1I2CM04_9BACT</name>
<dbReference type="SMART" id="SM00327">
    <property type="entry name" value="VWA"/>
    <property type="match status" value="1"/>
</dbReference>
<dbReference type="Pfam" id="PF00092">
    <property type="entry name" value="VWA"/>
    <property type="match status" value="1"/>
</dbReference>
<dbReference type="Gene3D" id="3.40.50.410">
    <property type="entry name" value="von Willebrand factor, type A domain"/>
    <property type="match status" value="1"/>
</dbReference>
<evidence type="ECO:0000313" key="2">
    <source>
        <dbReference type="EMBL" id="SFE69175.1"/>
    </source>
</evidence>
<evidence type="ECO:0000313" key="3">
    <source>
        <dbReference type="Proteomes" id="UP000199513"/>
    </source>
</evidence>
<dbReference type="InterPro" id="IPR036465">
    <property type="entry name" value="vWFA_dom_sf"/>
</dbReference>